<dbReference type="EMBL" id="JASCZI010242291">
    <property type="protein sequence ID" value="MED6210514.1"/>
    <property type="molecule type" value="Genomic_DNA"/>
</dbReference>
<protein>
    <submittedName>
        <fullName evidence="2">Uncharacterized protein</fullName>
    </submittedName>
</protein>
<dbReference type="Proteomes" id="UP001341840">
    <property type="component" value="Unassembled WGS sequence"/>
</dbReference>
<name>A0ABU6YK11_9FABA</name>
<accession>A0ABU6YK11</accession>
<comment type="caution">
    <text evidence="2">The sequence shown here is derived from an EMBL/GenBank/DDBJ whole genome shotgun (WGS) entry which is preliminary data.</text>
</comment>
<keyword evidence="3" id="KW-1185">Reference proteome</keyword>
<feature type="region of interest" description="Disordered" evidence="1">
    <location>
        <begin position="1"/>
        <end position="61"/>
    </location>
</feature>
<evidence type="ECO:0000256" key="1">
    <source>
        <dbReference type="SAM" id="MobiDB-lite"/>
    </source>
</evidence>
<evidence type="ECO:0000313" key="3">
    <source>
        <dbReference type="Proteomes" id="UP001341840"/>
    </source>
</evidence>
<feature type="non-terminal residue" evidence="2">
    <location>
        <position position="61"/>
    </location>
</feature>
<feature type="non-terminal residue" evidence="2">
    <location>
        <position position="1"/>
    </location>
</feature>
<gene>
    <name evidence="2" type="ORF">PIB30_064769</name>
</gene>
<feature type="compositionally biased region" description="Basic residues" evidence="1">
    <location>
        <begin position="14"/>
        <end position="25"/>
    </location>
</feature>
<sequence>KEKRKRLPSVLCLQKRRSIRKKRGQKLSPYEKRPESLQTVKPSRRHQRDHLASSVQRTQAP</sequence>
<reference evidence="2 3" key="1">
    <citation type="journal article" date="2023" name="Plants (Basel)">
        <title>Bridging the Gap: Combining Genomics and Transcriptomics Approaches to Understand Stylosanthes scabra, an Orphan Legume from the Brazilian Caatinga.</title>
        <authorList>
            <person name="Ferreira-Neto J.R.C."/>
            <person name="da Silva M.D."/>
            <person name="Binneck E."/>
            <person name="de Melo N.F."/>
            <person name="da Silva R.H."/>
            <person name="de Melo A.L.T.M."/>
            <person name="Pandolfi V."/>
            <person name="Bustamante F.O."/>
            <person name="Brasileiro-Vidal A.C."/>
            <person name="Benko-Iseppon A.M."/>
        </authorList>
    </citation>
    <scope>NUCLEOTIDE SEQUENCE [LARGE SCALE GENOMIC DNA]</scope>
    <source>
        <tissue evidence="2">Leaves</tissue>
    </source>
</reference>
<evidence type="ECO:0000313" key="2">
    <source>
        <dbReference type="EMBL" id="MED6210514.1"/>
    </source>
</evidence>
<organism evidence="2 3">
    <name type="scientific">Stylosanthes scabra</name>
    <dbReference type="NCBI Taxonomy" id="79078"/>
    <lineage>
        <taxon>Eukaryota</taxon>
        <taxon>Viridiplantae</taxon>
        <taxon>Streptophyta</taxon>
        <taxon>Embryophyta</taxon>
        <taxon>Tracheophyta</taxon>
        <taxon>Spermatophyta</taxon>
        <taxon>Magnoliopsida</taxon>
        <taxon>eudicotyledons</taxon>
        <taxon>Gunneridae</taxon>
        <taxon>Pentapetalae</taxon>
        <taxon>rosids</taxon>
        <taxon>fabids</taxon>
        <taxon>Fabales</taxon>
        <taxon>Fabaceae</taxon>
        <taxon>Papilionoideae</taxon>
        <taxon>50 kb inversion clade</taxon>
        <taxon>dalbergioids sensu lato</taxon>
        <taxon>Dalbergieae</taxon>
        <taxon>Pterocarpus clade</taxon>
        <taxon>Stylosanthes</taxon>
    </lineage>
</organism>
<proteinExistence type="predicted"/>